<dbReference type="InterPro" id="IPR000889">
    <property type="entry name" value="Glutathione_peroxidase"/>
</dbReference>
<dbReference type="OrthoDB" id="9789406at2"/>
<accession>A0A2U0ULW0</accession>
<keyword evidence="2 5" id="KW-0575">Peroxidase</keyword>
<evidence type="ECO:0000313" key="7">
    <source>
        <dbReference type="Proteomes" id="UP000245870"/>
    </source>
</evidence>
<proteinExistence type="inferred from homology"/>
<organism evidence="6 7">
    <name type="scientific">Hallella colorans</name>
    <dbReference type="NCBI Taxonomy" id="1703337"/>
    <lineage>
        <taxon>Bacteria</taxon>
        <taxon>Pseudomonadati</taxon>
        <taxon>Bacteroidota</taxon>
        <taxon>Bacteroidia</taxon>
        <taxon>Bacteroidales</taxon>
        <taxon>Prevotellaceae</taxon>
        <taxon>Hallella</taxon>
    </lineage>
</organism>
<comment type="similarity">
    <text evidence="1 5">Belongs to the glutathione peroxidase family.</text>
</comment>
<protein>
    <recommendedName>
        <fullName evidence="5">Glutathione peroxidase</fullName>
    </recommendedName>
</protein>
<dbReference type="RefSeq" id="WP_116615732.1">
    <property type="nucleotide sequence ID" value="NZ_CALDWB010000001.1"/>
</dbReference>
<dbReference type="GO" id="GO:0034599">
    <property type="term" value="P:cellular response to oxidative stress"/>
    <property type="evidence" value="ECO:0007669"/>
    <property type="project" value="TreeGrafter"/>
</dbReference>
<dbReference type="GO" id="GO:0004601">
    <property type="term" value="F:peroxidase activity"/>
    <property type="evidence" value="ECO:0007669"/>
    <property type="project" value="UniProtKB-KW"/>
</dbReference>
<dbReference type="AlphaFoldDB" id="A0A2U0ULW0"/>
<dbReference type="PANTHER" id="PTHR11592:SF78">
    <property type="entry name" value="GLUTATHIONE PEROXIDASE"/>
    <property type="match status" value="1"/>
</dbReference>
<evidence type="ECO:0000256" key="5">
    <source>
        <dbReference type="RuleBase" id="RU000499"/>
    </source>
</evidence>
<evidence type="ECO:0000313" key="6">
    <source>
        <dbReference type="EMBL" id="PVX58652.1"/>
    </source>
</evidence>
<keyword evidence="3 5" id="KW-0560">Oxidoreductase</keyword>
<dbReference type="Gene3D" id="3.40.30.10">
    <property type="entry name" value="Glutaredoxin"/>
    <property type="match status" value="1"/>
</dbReference>
<evidence type="ECO:0000256" key="4">
    <source>
        <dbReference type="PIRSR" id="PIRSR000303-1"/>
    </source>
</evidence>
<dbReference type="FunFam" id="3.40.30.10:FF:000010">
    <property type="entry name" value="Glutathione peroxidase"/>
    <property type="match status" value="1"/>
</dbReference>
<dbReference type="InterPro" id="IPR036249">
    <property type="entry name" value="Thioredoxin-like_sf"/>
</dbReference>
<dbReference type="EMBL" id="QENY01000002">
    <property type="protein sequence ID" value="PVX58652.1"/>
    <property type="molecule type" value="Genomic_DNA"/>
</dbReference>
<dbReference type="PROSITE" id="PS51355">
    <property type="entry name" value="GLUTATHIONE_PEROXID_3"/>
    <property type="match status" value="1"/>
</dbReference>
<sequence length="184" mass="21263">MKTVYDFTVKDRKGKEVSLKEYSNEVLLIINTATQCGFTPTYSELEDTYQKYHSQGFEILDFPCNQFGQQAPGTDETIHEFCKLNYGTDFPQFKKIKVNGDDAEPLYKFLKAQKGFAGWDESHKLTPVLDKLLSEADPHYKENADIKWNFTKFLINKKGQVIKRYEPTEKIEHICADIETALAE</sequence>
<dbReference type="SUPFAM" id="SSF52833">
    <property type="entry name" value="Thioredoxin-like"/>
    <property type="match status" value="1"/>
</dbReference>
<reference evidence="6 7" key="1">
    <citation type="submission" date="2018-05" db="EMBL/GenBank/DDBJ databases">
        <title>Genomic Encyclopedia of Type Strains, Phase IV (KMG-IV): sequencing the most valuable type-strain genomes for metagenomic binning, comparative biology and taxonomic classification.</title>
        <authorList>
            <person name="Goeker M."/>
        </authorList>
    </citation>
    <scope>NUCLEOTIDE SEQUENCE [LARGE SCALE GENOMIC DNA]</scope>
    <source>
        <strain evidence="6 7">DSM 100333</strain>
    </source>
</reference>
<evidence type="ECO:0000256" key="3">
    <source>
        <dbReference type="ARBA" id="ARBA00023002"/>
    </source>
</evidence>
<evidence type="ECO:0000256" key="2">
    <source>
        <dbReference type="ARBA" id="ARBA00022559"/>
    </source>
</evidence>
<dbReference type="PROSITE" id="PS00763">
    <property type="entry name" value="GLUTATHIONE_PEROXID_2"/>
    <property type="match status" value="1"/>
</dbReference>
<dbReference type="PRINTS" id="PR01011">
    <property type="entry name" value="GLUTPROXDASE"/>
</dbReference>
<dbReference type="CDD" id="cd00340">
    <property type="entry name" value="GSH_Peroxidase"/>
    <property type="match status" value="1"/>
</dbReference>
<keyword evidence="7" id="KW-1185">Reference proteome</keyword>
<dbReference type="Proteomes" id="UP000245870">
    <property type="component" value="Unassembled WGS sequence"/>
</dbReference>
<dbReference type="Pfam" id="PF00255">
    <property type="entry name" value="GSHPx"/>
    <property type="match status" value="1"/>
</dbReference>
<dbReference type="PANTHER" id="PTHR11592">
    <property type="entry name" value="GLUTATHIONE PEROXIDASE"/>
    <property type="match status" value="1"/>
</dbReference>
<feature type="active site" evidence="4">
    <location>
        <position position="36"/>
    </location>
</feature>
<name>A0A2U0ULW0_9BACT</name>
<gene>
    <name evidence="6" type="ORF">C7379_102171</name>
</gene>
<comment type="caution">
    <text evidence="6">The sequence shown here is derived from an EMBL/GenBank/DDBJ whole genome shotgun (WGS) entry which is preliminary data.</text>
</comment>
<dbReference type="InterPro" id="IPR029760">
    <property type="entry name" value="GPX_CS"/>
</dbReference>
<dbReference type="PIRSF" id="PIRSF000303">
    <property type="entry name" value="Glutathion_perox"/>
    <property type="match status" value="1"/>
</dbReference>
<evidence type="ECO:0000256" key="1">
    <source>
        <dbReference type="ARBA" id="ARBA00006926"/>
    </source>
</evidence>